<name>A0A517M7H5_9BACT</name>
<dbReference type="EMBL" id="CP036261">
    <property type="protein sequence ID" value="QDS90834.1"/>
    <property type="molecule type" value="Genomic_DNA"/>
</dbReference>
<dbReference type="Proteomes" id="UP000319557">
    <property type="component" value="Chromosome"/>
</dbReference>
<proteinExistence type="predicted"/>
<dbReference type="OrthoDB" id="296973at2"/>
<keyword evidence="3" id="KW-1185">Reference proteome</keyword>
<accession>A0A517M7H5</accession>
<dbReference type="KEGG" id="ruv:EC9_50520"/>
<organism evidence="2 3">
    <name type="scientific">Rosistilla ulvae</name>
    <dbReference type="NCBI Taxonomy" id="1930277"/>
    <lineage>
        <taxon>Bacteria</taxon>
        <taxon>Pseudomonadati</taxon>
        <taxon>Planctomycetota</taxon>
        <taxon>Planctomycetia</taxon>
        <taxon>Pirellulales</taxon>
        <taxon>Pirellulaceae</taxon>
        <taxon>Rosistilla</taxon>
    </lineage>
</organism>
<feature type="compositionally biased region" description="Basic and acidic residues" evidence="1">
    <location>
        <begin position="67"/>
        <end position="85"/>
    </location>
</feature>
<reference evidence="2 3" key="1">
    <citation type="submission" date="2019-02" db="EMBL/GenBank/DDBJ databases">
        <title>Deep-cultivation of Planctomycetes and their phenomic and genomic characterization uncovers novel biology.</title>
        <authorList>
            <person name="Wiegand S."/>
            <person name="Jogler M."/>
            <person name="Boedeker C."/>
            <person name="Pinto D."/>
            <person name="Vollmers J."/>
            <person name="Rivas-Marin E."/>
            <person name="Kohn T."/>
            <person name="Peeters S.H."/>
            <person name="Heuer A."/>
            <person name="Rast P."/>
            <person name="Oberbeckmann S."/>
            <person name="Bunk B."/>
            <person name="Jeske O."/>
            <person name="Meyerdierks A."/>
            <person name="Storesund J.E."/>
            <person name="Kallscheuer N."/>
            <person name="Luecker S."/>
            <person name="Lage O.M."/>
            <person name="Pohl T."/>
            <person name="Merkel B.J."/>
            <person name="Hornburger P."/>
            <person name="Mueller R.-W."/>
            <person name="Bruemmer F."/>
            <person name="Labrenz M."/>
            <person name="Spormann A.M."/>
            <person name="Op den Camp H."/>
            <person name="Overmann J."/>
            <person name="Amann R."/>
            <person name="Jetten M.S.M."/>
            <person name="Mascher T."/>
            <person name="Medema M.H."/>
            <person name="Devos D.P."/>
            <person name="Kaster A.-K."/>
            <person name="Ovreas L."/>
            <person name="Rohde M."/>
            <person name="Galperin M.Y."/>
            <person name="Jogler C."/>
        </authorList>
    </citation>
    <scope>NUCLEOTIDE SEQUENCE [LARGE SCALE GENOMIC DNA]</scope>
    <source>
        <strain evidence="2 3">EC9</strain>
    </source>
</reference>
<sequence length="85" mass="9674">MIKLSRELTEQALLHPNGVQCQGDGVDKTFFIIDAEVMLQMREAISRNDHAEIQAGINDMEAGRMQPAEEAHRHGREDLISRFKQ</sequence>
<evidence type="ECO:0000313" key="2">
    <source>
        <dbReference type="EMBL" id="QDS90834.1"/>
    </source>
</evidence>
<dbReference type="RefSeq" id="WP_145348581.1">
    <property type="nucleotide sequence ID" value="NZ_CP036261.1"/>
</dbReference>
<dbReference type="AlphaFoldDB" id="A0A517M7H5"/>
<gene>
    <name evidence="2" type="ORF">EC9_50520</name>
</gene>
<evidence type="ECO:0000313" key="3">
    <source>
        <dbReference type="Proteomes" id="UP000319557"/>
    </source>
</evidence>
<evidence type="ECO:0000256" key="1">
    <source>
        <dbReference type="SAM" id="MobiDB-lite"/>
    </source>
</evidence>
<protein>
    <submittedName>
        <fullName evidence="2">Uncharacterized protein</fullName>
    </submittedName>
</protein>
<feature type="region of interest" description="Disordered" evidence="1">
    <location>
        <begin position="65"/>
        <end position="85"/>
    </location>
</feature>